<dbReference type="InterPro" id="IPR046932">
    <property type="entry name" value="RavA_LARA_sf"/>
</dbReference>
<accession>A0A3T7RU99</accession>
<evidence type="ECO:0000256" key="4">
    <source>
        <dbReference type="ARBA" id="ARBA00022840"/>
    </source>
</evidence>
<dbReference type="EMBL" id="AAAATI010000003">
    <property type="protein sequence ID" value="EAA1976487.1"/>
    <property type="molecule type" value="Genomic_DNA"/>
</dbReference>
<keyword evidence="5" id="KW-0143">Chaperone</keyword>
<keyword evidence="1" id="KW-0963">Cytoplasm</keyword>
<evidence type="ECO:0000259" key="6">
    <source>
        <dbReference type="Pfam" id="PF12592"/>
    </source>
</evidence>
<dbReference type="InterPro" id="IPR045427">
    <property type="entry name" value="MoxR"/>
</dbReference>
<dbReference type="InterPro" id="IPR027417">
    <property type="entry name" value="P-loop_NTPase"/>
</dbReference>
<keyword evidence="2" id="KW-0547">Nucleotide-binding</keyword>
<dbReference type="Gene3D" id="3.40.50.300">
    <property type="entry name" value="P-loop containing nucleotide triphosphate hydrolases"/>
    <property type="match status" value="1"/>
</dbReference>
<evidence type="ECO:0000313" key="10">
    <source>
        <dbReference type="EMBL" id="EAA1976487.1"/>
    </source>
</evidence>
<dbReference type="Pfam" id="PF20030">
    <property type="entry name" value="bpMoxR"/>
    <property type="match status" value="1"/>
</dbReference>
<comment type="caution">
    <text evidence="10">The sequence shown here is derived from an EMBL/GenBank/DDBJ whole genome shotgun (WGS) entry which is preliminary data.</text>
</comment>
<gene>
    <name evidence="10" type="ORF">DM051_04025</name>
</gene>
<dbReference type="PANTHER" id="PTHR32204:SF0">
    <property type="entry name" value="ATPASE RAVA"/>
    <property type="match status" value="1"/>
</dbReference>
<evidence type="ECO:0000256" key="1">
    <source>
        <dbReference type="ARBA" id="ARBA00022490"/>
    </source>
</evidence>
<dbReference type="InterPro" id="IPR041538">
    <property type="entry name" value="RavA-like_AAA_lid"/>
</dbReference>
<evidence type="ECO:0000259" key="8">
    <source>
        <dbReference type="Pfam" id="PF20030"/>
    </source>
</evidence>
<evidence type="ECO:0000259" key="7">
    <source>
        <dbReference type="Pfam" id="PF17868"/>
    </source>
</evidence>
<reference evidence="10" key="1">
    <citation type="submission" date="2018-06" db="EMBL/GenBank/DDBJ databases">
        <authorList>
            <person name="Ashton P.M."/>
            <person name="Dallman T."/>
            <person name="Nair S."/>
            <person name="De Pinna E."/>
            <person name="Peters T."/>
            <person name="Grant K."/>
        </authorList>
    </citation>
    <scope>NUCLEOTIDE SEQUENCE [LARGE SCALE GENOMIC DNA]</scope>
    <source>
        <strain evidence="10">310211</strain>
    </source>
</reference>
<dbReference type="PANTHER" id="PTHR32204">
    <property type="entry name" value="ATPASE RAVA"/>
    <property type="match status" value="1"/>
</dbReference>
<evidence type="ECO:0000256" key="5">
    <source>
        <dbReference type="ARBA" id="ARBA00023186"/>
    </source>
</evidence>
<feature type="domain" description="MoxR" evidence="8">
    <location>
        <begin position="21"/>
        <end position="179"/>
    </location>
</feature>
<dbReference type="Proteomes" id="UP000839671">
    <property type="component" value="Unassembled WGS sequence"/>
</dbReference>
<protein>
    <submittedName>
        <fullName evidence="10">ATPase RavA</fullName>
    </submittedName>
</protein>
<name>A0A3T7RU99_SALET</name>
<feature type="domain" description="ATPase RavA C-terminal" evidence="6">
    <location>
        <begin position="431"/>
        <end position="479"/>
    </location>
</feature>
<dbReference type="Pfam" id="PF12592">
    <property type="entry name" value="ATPase_RavA_C"/>
    <property type="match status" value="1"/>
</dbReference>
<proteinExistence type="predicted"/>
<evidence type="ECO:0000256" key="3">
    <source>
        <dbReference type="ARBA" id="ARBA00022801"/>
    </source>
</evidence>
<dbReference type="Gene3D" id="1.20.58.1510">
    <property type="match status" value="1"/>
</dbReference>
<dbReference type="Gene3D" id="2.40.128.430">
    <property type="match status" value="1"/>
</dbReference>
<feature type="domain" description="ATPase RavA LARA" evidence="9">
    <location>
        <begin position="337"/>
        <end position="422"/>
    </location>
</feature>
<keyword evidence="4" id="KW-0067">ATP-binding</keyword>
<keyword evidence="3" id="KW-0378">Hydrolase</keyword>
<dbReference type="InterPro" id="IPR046898">
    <property type="entry name" value="RavA_LARA_dom"/>
</dbReference>
<organism evidence="10">
    <name type="scientific">Salmonella enterica I</name>
    <dbReference type="NCBI Taxonomy" id="59201"/>
    <lineage>
        <taxon>Bacteria</taxon>
        <taxon>Pseudomonadati</taxon>
        <taxon>Pseudomonadota</taxon>
        <taxon>Gammaproteobacteria</taxon>
        <taxon>Enterobacterales</taxon>
        <taxon>Enterobacteriaceae</taxon>
        <taxon>Salmonella</taxon>
    </lineage>
</organism>
<dbReference type="Pfam" id="PF20265">
    <property type="entry name" value="LARA_dom"/>
    <property type="match status" value="1"/>
</dbReference>
<dbReference type="GO" id="GO:0005524">
    <property type="term" value="F:ATP binding"/>
    <property type="evidence" value="ECO:0007669"/>
    <property type="project" value="UniProtKB-KW"/>
</dbReference>
<evidence type="ECO:0000256" key="2">
    <source>
        <dbReference type="ARBA" id="ARBA00022741"/>
    </source>
</evidence>
<evidence type="ECO:0000259" key="9">
    <source>
        <dbReference type="Pfam" id="PF20265"/>
    </source>
</evidence>
<dbReference type="InterPro" id="IPR050513">
    <property type="entry name" value="RavA_ATPases"/>
</dbReference>
<dbReference type="GO" id="GO:0016787">
    <property type="term" value="F:hydrolase activity"/>
    <property type="evidence" value="ECO:0007669"/>
    <property type="project" value="UniProtKB-KW"/>
</dbReference>
<dbReference type="AlphaFoldDB" id="A0A3T7RU99"/>
<sequence length="496" mass="58075">MHPSYSLAERVSHISYLLEKGLNEYRYTIRLCLLSALSGGSIYLLNAPDVVKEFITQQLKLVFLHARVFEYSMSQSSLPATLVDQDRNFYSGMGKNLSQAEIVFFDNIWSANPKYLNYLIAAIDKKYYRNGTTKDNIPIRLFAVASRELPDDKNAFNPLYERLLMRLWGNNMRDINITQLTFVNRPNGNDNSIPIELQVTDEEYLQWQRDISLIFLPNNIFELIFKLRNRFKNMTMASDRQWRKATHLLQASAFFSGRNAIAAIDLILLKECMWHDIQSLNFIQQQLNILMTTEAWNQKNMLTCLDSIAQSHIESQKQNNNTGLSIIYTYSAGNNTFHYCLPKEVDTLILTLLLKNSLIFNNIEIMFITLDYYELKHWLERGGDIRGKLNGAGNPQSLKMKINIDLHLVLYNEIMQNTQLLLLSGNMTRERKQQLEKLNKEWKKQYASFHKQQKSFFIHHDWLSIIRSSIKDVGIRIQQVYWGDYSFYCSQILRTF</sequence>
<feature type="domain" description="ATPase RavA-like AAA lid" evidence="7">
    <location>
        <begin position="220"/>
        <end position="286"/>
    </location>
</feature>
<dbReference type="Pfam" id="PF17868">
    <property type="entry name" value="AAA_lid_8"/>
    <property type="match status" value="1"/>
</dbReference>
<dbReference type="InterPro" id="IPR022547">
    <property type="entry name" value="ATPase_RavA_C"/>
</dbReference>